<keyword evidence="4" id="KW-1185">Reference proteome</keyword>
<dbReference type="RefSeq" id="XP_038074234.1">
    <property type="nucleotide sequence ID" value="XM_038218306.1"/>
</dbReference>
<dbReference type="EnsemblMetazoa" id="XM_038218306.1">
    <property type="protein sequence ID" value="XP_038074234.1"/>
    <property type="gene ID" value="LOC119742401"/>
</dbReference>
<accession>A0A914BDU6</accession>
<dbReference type="Proteomes" id="UP000887568">
    <property type="component" value="Unplaced"/>
</dbReference>
<evidence type="ECO:0000313" key="3">
    <source>
        <dbReference type="EnsemblMetazoa" id="XP_038074234.1"/>
    </source>
</evidence>
<sequence length="153" mass="16680">MAPGYETGTESLPPSTNLMTEDAPYQLLPHSTAGVGWDDNAGLTKQSPAENTIPRAGDDVFTPSQYTWNLIIGITASVVFVLVTIAALFGLIAFKRYMRKRNRTLSADTGVFSPRRGSKAGLDMIDNAVVLTSHSSLQRSGSLRKQFQKFLSR</sequence>
<protein>
    <submittedName>
        <fullName evidence="3">Uncharacterized protein</fullName>
    </submittedName>
</protein>
<keyword evidence="2" id="KW-0812">Transmembrane</keyword>
<reference evidence="3" key="1">
    <citation type="submission" date="2022-11" db="UniProtKB">
        <authorList>
            <consortium name="EnsemblMetazoa"/>
        </authorList>
    </citation>
    <scope>IDENTIFICATION</scope>
</reference>
<name>A0A914BDU6_PATMI</name>
<dbReference type="GeneID" id="119742401"/>
<dbReference type="OMA" id="MRKRNRT"/>
<proteinExistence type="predicted"/>
<evidence type="ECO:0000256" key="1">
    <source>
        <dbReference type="SAM" id="MobiDB-lite"/>
    </source>
</evidence>
<feature type="region of interest" description="Disordered" evidence="1">
    <location>
        <begin position="1"/>
        <end position="20"/>
    </location>
</feature>
<dbReference type="AlphaFoldDB" id="A0A914BDU6"/>
<evidence type="ECO:0000313" key="4">
    <source>
        <dbReference type="Proteomes" id="UP000887568"/>
    </source>
</evidence>
<keyword evidence="2" id="KW-0472">Membrane</keyword>
<feature type="transmembrane region" description="Helical" evidence="2">
    <location>
        <begin position="70"/>
        <end position="94"/>
    </location>
</feature>
<dbReference type="OrthoDB" id="10354602at2759"/>
<organism evidence="3 4">
    <name type="scientific">Patiria miniata</name>
    <name type="common">Bat star</name>
    <name type="synonym">Asterina miniata</name>
    <dbReference type="NCBI Taxonomy" id="46514"/>
    <lineage>
        <taxon>Eukaryota</taxon>
        <taxon>Metazoa</taxon>
        <taxon>Echinodermata</taxon>
        <taxon>Eleutherozoa</taxon>
        <taxon>Asterozoa</taxon>
        <taxon>Asteroidea</taxon>
        <taxon>Valvatacea</taxon>
        <taxon>Valvatida</taxon>
        <taxon>Asterinidae</taxon>
        <taxon>Patiria</taxon>
    </lineage>
</organism>
<keyword evidence="2" id="KW-1133">Transmembrane helix</keyword>
<evidence type="ECO:0000256" key="2">
    <source>
        <dbReference type="SAM" id="Phobius"/>
    </source>
</evidence>
<feature type="compositionally biased region" description="Polar residues" evidence="1">
    <location>
        <begin position="8"/>
        <end position="19"/>
    </location>
</feature>